<dbReference type="EMBL" id="LBXN01000063">
    <property type="protein sequence ID" value="KKR31692.1"/>
    <property type="molecule type" value="Genomic_DNA"/>
</dbReference>
<name>A0A0G0T1K1_9BACT</name>
<dbReference type="Gene3D" id="2.115.10.20">
    <property type="entry name" value="Glycosyl hydrolase domain, family 43"/>
    <property type="match status" value="2"/>
</dbReference>
<reference evidence="1 2" key="1">
    <citation type="journal article" date="2015" name="Nature">
        <title>rRNA introns, odd ribosomes, and small enigmatic genomes across a large radiation of phyla.</title>
        <authorList>
            <person name="Brown C.T."/>
            <person name="Hug L.A."/>
            <person name="Thomas B.C."/>
            <person name="Sharon I."/>
            <person name="Castelle C.J."/>
            <person name="Singh A."/>
            <person name="Wilkins M.J."/>
            <person name="Williams K.H."/>
            <person name="Banfield J.F."/>
        </authorList>
    </citation>
    <scope>NUCLEOTIDE SEQUENCE [LARGE SCALE GENOMIC DNA]</scope>
</reference>
<dbReference type="Proteomes" id="UP000034539">
    <property type="component" value="Unassembled WGS sequence"/>
</dbReference>
<dbReference type="Pfam" id="PF02450">
    <property type="entry name" value="LCAT"/>
    <property type="match status" value="1"/>
</dbReference>
<dbReference type="AlphaFoldDB" id="A0A0G0T1K1"/>
<dbReference type="InterPro" id="IPR029058">
    <property type="entry name" value="AB_hydrolase_fold"/>
</dbReference>
<dbReference type="InterPro" id="IPR003386">
    <property type="entry name" value="LACT/PDAT_acylTrfase"/>
</dbReference>
<dbReference type="GO" id="GO:0008374">
    <property type="term" value="F:O-acyltransferase activity"/>
    <property type="evidence" value="ECO:0007669"/>
    <property type="project" value="InterPro"/>
</dbReference>
<protein>
    <submittedName>
        <fullName evidence="1">PGAP1 family protein</fullName>
    </submittedName>
</protein>
<accession>A0A0G0T1K1</accession>
<dbReference type="GO" id="GO:0006629">
    <property type="term" value="P:lipid metabolic process"/>
    <property type="evidence" value="ECO:0007669"/>
    <property type="project" value="InterPro"/>
</dbReference>
<comment type="caution">
    <text evidence="1">The sequence shown here is derived from an EMBL/GenBank/DDBJ whole genome shotgun (WGS) entry which is preliminary data.</text>
</comment>
<organism evidence="1 2">
    <name type="scientific">Candidatus Gottesmanbacteria bacterium GW2011_GWC2_39_8</name>
    <dbReference type="NCBI Taxonomy" id="1618450"/>
    <lineage>
        <taxon>Bacteria</taxon>
        <taxon>Candidatus Gottesmaniibacteriota</taxon>
    </lineage>
</organism>
<dbReference type="SUPFAM" id="SSF53474">
    <property type="entry name" value="alpha/beta-Hydrolases"/>
    <property type="match status" value="1"/>
</dbReference>
<dbReference type="PANTHER" id="PTHR35279:SF1">
    <property type="entry name" value="ARABINANASE_LEVANSUCRASE_INVERTASE"/>
    <property type="match status" value="1"/>
</dbReference>
<dbReference type="SUPFAM" id="SSF75005">
    <property type="entry name" value="Arabinanase/levansucrase/invertase"/>
    <property type="match status" value="1"/>
</dbReference>
<dbReference type="Gene3D" id="3.40.50.1820">
    <property type="entry name" value="alpha/beta hydrolase"/>
    <property type="match status" value="1"/>
</dbReference>
<dbReference type="InterPro" id="IPR023296">
    <property type="entry name" value="Glyco_hydro_beta-prop_sf"/>
</dbReference>
<sequence length="866" mass="96184">MWYTGNYYPMKSRVGYASSSDGFNWNKSLINPILLPNNDWEKEVGDVSVIHKENIYEMWYTSIGTYIGSGIEYYRIGHATSTDGISWLKDQNPVLKGDSNTWTSEGVAEPTVLFLNGKYHMWFSARDSGGRWRIGYAESTNGVDWTKNQNPVLEPSLPWENGAAGPHVLFDGSVYIMFYHTGLVVPDAFGLATSPNGIAWTKFTENPILRKGNNSSFDSNYITSPSVLKMGSSYKMWYAGYNGANWGVGFASTDNLPLPTGVPTPIPTINPKNPIVLIPGMFGSWNKEAVLENKSVTQSEWKMAPFMHEYDGLIQSIKNSGYEENKDLFVFFYDWRKPVNEIAGELKKYLEENVYSKSASPVYIVGHSLGGLVGRAYTQNNSVAENKVAKLITAGTPHLGATQIYKAWEGGEIEGSNFWHELGLKLILMVNKSNFESDKETLQKTVPALRDLLPIYNYLKTGDKDMANEVNVNSMKEKNNWLMDLNKNTSVISGILTTFSGKVGNTPEYYKIGPPTTIDTFLGLWADGKPVSTLVNTGDYTILTKSAGIDGKSESILDKLDHSDMVVTKPAIQKILDKLDICPCNIVEGKKTIFSPSLLLTLLSPADIEVISPSGKSFTTDEKIIFIENPESGNYTIKITGTGTGSYRLLIGKFGNTDTWEEISGNTSTGKIETYHLLLNPNITDNISIDDPTGKIHLISAKNNINSIKGNYSTKILQSIINNIDNALANIDKDLSKTSKSIKSSKTVISSSRKTYKDTYFVQNTSLALLDLSYADAIINQNRRVTMTINIARNRIEKAKGQHTVTGKLLNQKISKKLAIKANAISYQLGEEILDKADNYFKNGYFYYSTSFSDLADTYFKETVTN</sequence>
<evidence type="ECO:0000313" key="1">
    <source>
        <dbReference type="EMBL" id="KKR31692.1"/>
    </source>
</evidence>
<dbReference type="PANTHER" id="PTHR35279">
    <property type="match status" value="1"/>
</dbReference>
<gene>
    <name evidence="1" type="ORF">UT63_C0063G0005</name>
</gene>
<evidence type="ECO:0000313" key="2">
    <source>
        <dbReference type="Proteomes" id="UP000034539"/>
    </source>
</evidence>
<proteinExistence type="predicted"/>